<protein>
    <submittedName>
        <fullName evidence="2">Glycosyl hydrolase family 114</fullName>
    </submittedName>
</protein>
<gene>
    <name evidence="2" type="ORF">CLV63_11356</name>
</gene>
<accession>A0A2P8DFA0</accession>
<dbReference type="PANTHER" id="PTHR35273">
    <property type="entry name" value="ALPHA-1,4 POLYGALACTOSAMINIDASE, PUTATIVE (AFU_ORTHOLOGUE AFUA_3G07890)-RELATED"/>
    <property type="match status" value="1"/>
</dbReference>
<dbReference type="SUPFAM" id="SSF51445">
    <property type="entry name" value="(Trans)glycosidases"/>
    <property type="match status" value="1"/>
</dbReference>
<dbReference type="GO" id="GO:0016787">
    <property type="term" value="F:hydrolase activity"/>
    <property type="evidence" value="ECO:0007669"/>
    <property type="project" value="UniProtKB-KW"/>
</dbReference>
<dbReference type="PANTHER" id="PTHR35273:SF2">
    <property type="entry name" value="ALPHA-GALACTOSIDASE"/>
    <property type="match status" value="1"/>
</dbReference>
<name>A0A2P8DFA0_9ACTN</name>
<dbReference type="Proteomes" id="UP000240542">
    <property type="component" value="Unassembled WGS sequence"/>
</dbReference>
<dbReference type="Pfam" id="PF03537">
    <property type="entry name" value="Glyco_hydro_114"/>
    <property type="match status" value="1"/>
</dbReference>
<evidence type="ECO:0000313" key="3">
    <source>
        <dbReference type="Proteomes" id="UP000240542"/>
    </source>
</evidence>
<dbReference type="InterPro" id="IPR004352">
    <property type="entry name" value="GH114_TIM-barrel"/>
</dbReference>
<sequence length="260" mass="26842">MAVAVALCLAGCSAGDPAGQGRPPVPEGVGFDYQIGGASTPDSDVGLVVRDRAAEPAPGVYSVCYVNGYQAQESEIGFWRADHADLLLTDDDGGPVVDTDWNEQLLDISTGSKRAAVAAVVGGWIAGCAKDGFDAVEIDNLDSPTRSHGLLTSDDALAYAGELIERAHGAGLAIGQKNAVAAAGRGARAGFDFAVAEECARYDECGDYAGAYPGRVYDVEYRKGDFDRACAHPVPGVSVVLRDLGVTPPGDDAHVRAVCP</sequence>
<dbReference type="Gene3D" id="3.20.20.70">
    <property type="entry name" value="Aldolase class I"/>
    <property type="match status" value="1"/>
</dbReference>
<keyword evidence="3" id="KW-1185">Reference proteome</keyword>
<comment type="caution">
    <text evidence="2">The sequence shown here is derived from an EMBL/GenBank/DDBJ whole genome shotgun (WGS) entry which is preliminary data.</text>
</comment>
<proteinExistence type="predicted"/>
<dbReference type="InterPro" id="IPR013785">
    <property type="entry name" value="Aldolase_TIM"/>
</dbReference>
<dbReference type="AlphaFoldDB" id="A0A2P8DFA0"/>
<feature type="domain" description="Glycoside-hydrolase family GH114 TIM-barrel" evidence="1">
    <location>
        <begin position="31"/>
        <end position="246"/>
    </location>
</feature>
<reference evidence="2 3" key="1">
    <citation type="submission" date="2018-03" db="EMBL/GenBank/DDBJ databases">
        <title>Genomic Encyclopedia of Archaeal and Bacterial Type Strains, Phase II (KMG-II): from individual species to whole genera.</title>
        <authorList>
            <person name="Goeker M."/>
        </authorList>
    </citation>
    <scope>NUCLEOTIDE SEQUENCE [LARGE SCALE GENOMIC DNA]</scope>
    <source>
        <strain evidence="2 3">DSM 45312</strain>
    </source>
</reference>
<evidence type="ECO:0000313" key="2">
    <source>
        <dbReference type="EMBL" id="PSK95893.1"/>
    </source>
</evidence>
<dbReference type="EMBL" id="PYGA01000013">
    <property type="protein sequence ID" value="PSK95893.1"/>
    <property type="molecule type" value="Genomic_DNA"/>
</dbReference>
<evidence type="ECO:0000259" key="1">
    <source>
        <dbReference type="Pfam" id="PF03537"/>
    </source>
</evidence>
<keyword evidence="2" id="KW-0378">Hydrolase</keyword>
<organism evidence="2 3">
    <name type="scientific">Murinocardiopsis flavida</name>
    <dbReference type="NCBI Taxonomy" id="645275"/>
    <lineage>
        <taxon>Bacteria</taxon>
        <taxon>Bacillati</taxon>
        <taxon>Actinomycetota</taxon>
        <taxon>Actinomycetes</taxon>
        <taxon>Streptosporangiales</taxon>
        <taxon>Nocardiopsidaceae</taxon>
        <taxon>Murinocardiopsis</taxon>
    </lineage>
</organism>
<dbReference type="InterPro" id="IPR017853">
    <property type="entry name" value="GH"/>
</dbReference>